<sequence length="300" mass="33508">MTSRVPVLFLKTKSAPSDAYEDLFSKQPLPQCVFEPQFVPVLRHSFKENGMAEARTALQNRQVNETTEAKYGGMIFTSQRAVEAFTALVEDGKGDPKWPHLQRVPVYSVGPATTRALRAVPQEPPLQVFGDHTGNGETLAPFILDHYREWYKGRSTLPPLLFLVGEQRRDVIPRKLMDENLPSDRRIEVREVEMYETREMESFPVDLRNVLRGLDPESTTWVVVFSPAGCETMLKGIGFLDSDGNAKSNNEPQSSILVATIGPTTRDCLKGFGFSPHACAEQPSPEGILKAIDQYRAGIN</sequence>
<dbReference type="Gene3D" id="3.40.50.10090">
    <property type="match status" value="2"/>
</dbReference>
<reference evidence="2 3" key="1">
    <citation type="journal article" date="2017" name="G3 (Bethesda)">
        <title>First Draft Genome Sequence of the Pathogenic Fungus Lomentospora prolificans (Formerly Scedosporium prolificans).</title>
        <authorList>
            <person name="Luo R."/>
            <person name="Zimin A."/>
            <person name="Workman R."/>
            <person name="Fan Y."/>
            <person name="Pertea G."/>
            <person name="Grossman N."/>
            <person name="Wear M.P."/>
            <person name="Jia B."/>
            <person name="Miller H."/>
            <person name="Casadevall A."/>
            <person name="Timp W."/>
            <person name="Zhang S.X."/>
            <person name="Salzberg S.L."/>
        </authorList>
    </citation>
    <scope>NUCLEOTIDE SEQUENCE [LARGE SCALE GENOMIC DNA]</scope>
    <source>
        <strain evidence="2 3">JHH-5317</strain>
    </source>
</reference>
<dbReference type="GO" id="GO:0006780">
    <property type="term" value="P:uroporphyrinogen III biosynthetic process"/>
    <property type="evidence" value="ECO:0007669"/>
    <property type="project" value="InterPro"/>
</dbReference>
<comment type="caution">
    <text evidence="2">The sequence shown here is derived from an EMBL/GenBank/DDBJ whole genome shotgun (WGS) entry which is preliminary data.</text>
</comment>
<organism evidence="2 3">
    <name type="scientific">Lomentospora prolificans</name>
    <dbReference type="NCBI Taxonomy" id="41688"/>
    <lineage>
        <taxon>Eukaryota</taxon>
        <taxon>Fungi</taxon>
        <taxon>Dikarya</taxon>
        <taxon>Ascomycota</taxon>
        <taxon>Pezizomycotina</taxon>
        <taxon>Sordariomycetes</taxon>
        <taxon>Hypocreomycetidae</taxon>
        <taxon>Microascales</taxon>
        <taxon>Microascaceae</taxon>
        <taxon>Lomentospora</taxon>
    </lineage>
</organism>
<dbReference type="EMBL" id="NLAX01000701">
    <property type="protein sequence ID" value="PKS07083.1"/>
    <property type="molecule type" value="Genomic_DNA"/>
</dbReference>
<dbReference type="InterPro" id="IPR003754">
    <property type="entry name" value="4pyrrol_synth_uPrphyn_synth"/>
</dbReference>
<proteinExistence type="predicted"/>
<dbReference type="VEuPathDB" id="FungiDB:jhhlp_005680"/>
<evidence type="ECO:0000313" key="3">
    <source>
        <dbReference type="Proteomes" id="UP000233524"/>
    </source>
</evidence>
<name>A0A2N3N3T0_9PEZI</name>
<dbReference type="UniPathway" id="UPA00251">
    <property type="reaction ID" value="UER00320"/>
</dbReference>
<evidence type="ECO:0000259" key="1">
    <source>
        <dbReference type="Pfam" id="PF02602"/>
    </source>
</evidence>
<dbReference type="FunFam" id="3.40.50.10090:FF:000011">
    <property type="entry name" value="Uroporphyrinogen-III synthase (UroS), putative"/>
    <property type="match status" value="1"/>
</dbReference>
<dbReference type="InParanoid" id="A0A2N3N3T0"/>
<dbReference type="Proteomes" id="UP000233524">
    <property type="component" value="Unassembled WGS sequence"/>
</dbReference>
<dbReference type="InterPro" id="IPR036108">
    <property type="entry name" value="4pyrrol_syn_uPrphyn_synt_sf"/>
</dbReference>
<dbReference type="GO" id="GO:0004852">
    <property type="term" value="F:uroporphyrinogen-III synthase activity"/>
    <property type="evidence" value="ECO:0007669"/>
    <property type="project" value="InterPro"/>
</dbReference>
<dbReference type="InterPro" id="IPR039793">
    <property type="entry name" value="UROS/Hem4"/>
</dbReference>
<dbReference type="FunCoup" id="A0A2N3N3T0">
    <property type="interactions" value="112"/>
</dbReference>
<dbReference type="PANTHER" id="PTHR12390:SF0">
    <property type="entry name" value="UROPORPHYRINOGEN-III SYNTHASE"/>
    <property type="match status" value="1"/>
</dbReference>
<dbReference type="PANTHER" id="PTHR12390">
    <property type="entry name" value="UROPORPHYRINOGEN III SYNTHASE"/>
    <property type="match status" value="1"/>
</dbReference>
<keyword evidence="3" id="KW-1185">Reference proteome</keyword>
<dbReference type="Pfam" id="PF02602">
    <property type="entry name" value="HEM4"/>
    <property type="match status" value="1"/>
</dbReference>
<gene>
    <name evidence="2" type="ORF">jhhlp_005680</name>
</gene>
<dbReference type="OrthoDB" id="5595751at2759"/>
<feature type="domain" description="Tetrapyrrole biosynthesis uroporphyrinogen III synthase" evidence="1">
    <location>
        <begin position="34"/>
        <end position="289"/>
    </location>
</feature>
<dbReference type="CDD" id="cd06578">
    <property type="entry name" value="HemD"/>
    <property type="match status" value="1"/>
</dbReference>
<dbReference type="STRING" id="41688.A0A2N3N3T0"/>
<evidence type="ECO:0000313" key="2">
    <source>
        <dbReference type="EMBL" id="PKS07083.1"/>
    </source>
</evidence>
<protein>
    <recommendedName>
        <fullName evidence="1">Tetrapyrrole biosynthesis uroporphyrinogen III synthase domain-containing protein</fullName>
    </recommendedName>
</protein>
<dbReference type="AlphaFoldDB" id="A0A2N3N3T0"/>
<accession>A0A2N3N3T0</accession>
<dbReference type="SUPFAM" id="SSF69618">
    <property type="entry name" value="HemD-like"/>
    <property type="match status" value="1"/>
</dbReference>
<dbReference type="GO" id="GO:0006782">
    <property type="term" value="P:protoporphyrinogen IX biosynthetic process"/>
    <property type="evidence" value="ECO:0007669"/>
    <property type="project" value="UniProtKB-UniPathway"/>
</dbReference>
<dbReference type="GO" id="GO:0005829">
    <property type="term" value="C:cytosol"/>
    <property type="evidence" value="ECO:0007669"/>
    <property type="project" value="TreeGrafter"/>
</dbReference>